<dbReference type="Gene3D" id="2.60.120.40">
    <property type="match status" value="1"/>
</dbReference>
<keyword evidence="3" id="KW-0202">Cytokine</keyword>
<keyword evidence="5" id="KW-1015">Disulfide bond</keyword>
<dbReference type="GO" id="GO:0005164">
    <property type="term" value="F:tumor necrosis factor receptor binding"/>
    <property type="evidence" value="ECO:0007669"/>
    <property type="project" value="InterPro"/>
</dbReference>
<dbReference type="InterPro" id="IPR008983">
    <property type="entry name" value="Tumour_necrosis_fac-like_dom"/>
</dbReference>
<dbReference type="GO" id="GO:0016020">
    <property type="term" value="C:membrane"/>
    <property type="evidence" value="ECO:0007669"/>
    <property type="project" value="InterPro"/>
</dbReference>
<dbReference type="STRING" id="94237.ENSMMOP00000011721"/>
<name>A0A3Q3W5P5_MOLML</name>
<evidence type="ECO:0000256" key="3">
    <source>
        <dbReference type="ARBA" id="ARBA00022514"/>
    </source>
</evidence>
<evidence type="ECO:0000256" key="1">
    <source>
        <dbReference type="ARBA" id="ARBA00004613"/>
    </source>
</evidence>
<dbReference type="GO" id="GO:0006955">
    <property type="term" value="P:immune response"/>
    <property type="evidence" value="ECO:0007669"/>
    <property type="project" value="InterPro"/>
</dbReference>
<reference evidence="8" key="2">
    <citation type="submission" date="2025-09" db="UniProtKB">
        <authorList>
            <consortium name="Ensembl"/>
        </authorList>
    </citation>
    <scope>IDENTIFICATION</scope>
</reference>
<evidence type="ECO:0000259" key="7">
    <source>
        <dbReference type="PROSITE" id="PS50049"/>
    </source>
</evidence>
<dbReference type="GO" id="GO:0005125">
    <property type="term" value="F:cytokine activity"/>
    <property type="evidence" value="ECO:0007669"/>
    <property type="project" value="UniProtKB-KW"/>
</dbReference>
<organism evidence="8 9">
    <name type="scientific">Mola mola</name>
    <name type="common">Ocean sunfish</name>
    <name type="synonym">Tetraodon mola</name>
    <dbReference type="NCBI Taxonomy" id="94237"/>
    <lineage>
        <taxon>Eukaryota</taxon>
        <taxon>Metazoa</taxon>
        <taxon>Chordata</taxon>
        <taxon>Craniata</taxon>
        <taxon>Vertebrata</taxon>
        <taxon>Euteleostomi</taxon>
        <taxon>Actinopterygii</taxon>
        <taxon>Neopterygii</taxon>
        <taxon>Teleostei</taxon>
        <taxon>Neoteleostei</taxon>
        <taxon>Acanthomorphata</taxon>
        <taxon>Eupercaria</taxon>
        <taxon>Tetraodontiformes</taxon>
        <taxon>Molidae</taxon>
        <taxon>Mola</taxon>
    </lineage>
</organism>
<comment type="similarity">
    <text evidence="2">Belongs to the tumor necrosis factor family.</text>
</comment>
<proteinExistence type="inferred from homology"/>
<evidence type="ECO:0000256" key="6">
    <source>
        <dbReference type="ARBA" id="ARBA00023180"/>
    </source>
</evidence>
<comment type="subcellular location">
    <subcellularLocation>
        <location evidence="1">Secreted</location>
    </subcellularLocation>
</comment>
<evidence type="ECO:0000313" key="9">
    <source>
        <dbReference type="Proteomes" id="UP000261620"/>
    </source>
</evidence>
<dbReference type="Proteomes" id="UP000261620">
    <property type="component" value="Unplaced"/>
</dbReference>
<dbReference type="GO" id="GO:0005615">
    <property type="term" value="C:extracellular space"/>
    <property type="evidence" value="ECO:0007669"/>
    <property type="project" value="UniProtKB-KW"/>
</dbReference>
<protein>
    <recommendedName>
        <fullName evidence="7">THD domain-containing protein</fullName>
    </recommendedName>
</protein>
<dbReference type="PROSITE" id="PS50049">
    <property type="entry name" value="THD_2"/>
    <property type="match status" value="1"/>
</dbReference>
<evidence type="ECO:0000313" key="8">
    <source>
        <dbReference type="Ensembl" id="ENSMMOP00000011721.1"/>
    </source>
</evidence>
<dbReference type="GO" id="GO:0030890">
    <property type="term" value="P:positive regulation of B cell proliferation"/>
    <property type="evidence" value="ECO:0007669"/>
    <property type="project" value="TreeGrafter"/>
</dbReference>
<accession>A0A3Q3W5P5</accession>
<evidence type="ECO:0000256" key="2">
    <source>
        <dbReference type="ARBA" id="ARBA00008670"/>
    </source>
</evidence>
<dbReference type="Pfam" id="PF00229">
    <property type="entry name" value="TNF"/>
    <property type="match status" value="1"/>
</dbReference>
<keyword evidence="4" id="KW-0964">Secreted</keyword>
<dbReference type="InterPro" id="IPR051748">
    <property type="entry name" value="TNF_Ligand_Superfamily"/>
</dbReference>
<dbReference type="Ensembl" id="ENSMMOT00000011919.1">
    <property type="protein sequence ID" value="ENSMMOP00000011721.1"/>
    <property type="gene ID" value="ENSMMOG00000009005.1"/>
</dbReference>
<reference evidence="8" key="1">
    <citation type="submission" date="2025-08" db="UniProtKB">
        <authorList>
            <consortium name="Ensembl"/>
        </authorList>
    </citation>
    <scope>IDENTIFICATION</scope>
</reference>
<keyword evidence="6" id="KW-0325">Glycoprotein</keyword>
<dbReference type="PANTHER" id="PTHR15151">
    <property type="entry name" value="PROTEIN EIGER"/>
    <property type="match status" value="1"/>
</dbReference>
<feature type="domain" description="THD" evidence="7">
    <location>
        <begin position="1"/>
        <end position="102"/>
    </location>
</feature>
<dbReference type="InterPro" id="IPR006052">
    <property type="entry name" value="TNF_dom"/>
</dbReference>
<dbReference type="AlphaFoldDB" id="A0A3Q3W5P5"/>
<dbReference type="SUPFAM" id="SSF49842">
    <property type="entry name" value="TNF-like"/>
    <property type="match status" value="1"/>
</dbReference>
<dbReference type="PANTHER" id="PTHR15151:SF24">
    <property type="entry name" value="A PROLIFERATION-INDUCING LIGAND-LIKE PROTEIN-RELATED"/>
    <property type="match status" value="1"/>
</dbReference>
<sequence length="103" mass="11215">MLSSAASALLNVVLYSQVLFKSPSTVMGYIIQSWGSTNPETASTELLRCLQEMPDETPANSCYTAGIVQLHQGDELELVIPYRPQALVSMDADSTFFGVLQLN</sequence>
<evidence type="ECO:0000256" key="5">
    <source>
        <dbReference type="ARBA" id="ARBA00023157"/>
    </source>
</evidence>
<evidence type="ECO:0000256" key="4">
    <source>
        <dbReference type="ARBA" id="ARBA00022525"/>
    </source>
</evidence>
<keyword evidence="9" id="KW-1185">Reference proteome</keyword>